<evidence type="ECO:0000313" key="13">
    <source>
        <dbReference type="Proteomes" id="UP000034665"/>
    </source>
</evidence>
<evidence type="ECO:0000256" key="6">
    <source>
        <dbReference type="ARBA" id="ARBA00022833"/>
    </source>
</evidence>
<evidence type="ECO:0000256" key="7">
    <source>
        <dbReference type="ARBA" id="ARBA00022839"/>
    </source>
</evidence>
<dbReference type="HAMAP" id="MF_01491">
    <property type="entry name" value="RNase_J_bact"/>
    <property type="match status" value="1"/>
</dbReference>
<keyword evidence="7 9" id="KW-0269">Exonuclease</keyword>
<organism evidence="12 13">
    <name type="scientific">Candidatus Wolfebacteria bacterium GW2011_GWC2_39_22</name>
    <dbReference type="NCBI Taxonomy" id="1619013"/>
    <lineage>
        <taxon>Bacteria</taxon>
        <taxon>Candidatus Wolfeibacteriota</taxon>
    </lineage>
</organism>
<keyword evidence="9" id="KW-0698">rRNA processing</keyword>
<dbReference type="InterPro" id="IPR011108">
    <property type="entry name" value="RMMBL"/>
</dbReference>
<evidence type="ECO:0000256" key="2">
    <source>
        <dbReference type="ARBA" id="ARBA00022722"/>
    </source>
</evidence>
<dbReference type="Pfam" id="PF07521">
    <property type="entry name" value="RMMBL"/>
    <property type="match status" value="1"/>
</dbReference>
<accession>A0A0G0NAP5</accession>
<comment type="function">
    <text evidence="9">An RNase that has 5'-3' exonuclease and possibly endonuclease activity. Involved in maturation of rRNA and in some organisms also mRNA maturation and/or decay.</text>
</comment>
<dbReference type="Pfam" id="PF17770">
    <property type="entry name" value="RNase_J_C"/>
    <property type="match status" value="1"/>
</dbReference>
<dbReference type="PANTHER" id="PTHR43694:SF1">
    <property type="entry name" value="RIBONUCLEASE J"/>
    <property type="match status" value="1"/>
</dbReference>
<evidence type="ECO:0000256" key="4">
    <source>
        <dbReference type="ARBA" id="ARBA00022759"/>
    </source>
</evidence>
<evidence type="ECO:0000259" key="11">
    <source>
        <dbReference type="SMART" id="SM00849"/>
    </source>
</evidence>
<reference evidence="12 13" key="1">
    <citation type="journal article" date="2015" name="Nature">
        <title>rRNA introns, odd ribosomes, and small enigmatic genomes across a large radiation of phyla.</title>
        <authorList>
            <person name="Brown C.T."/>
            <person name="Hug L.A."/>
            <person name="Thomas B.C."/>
            <person name="Sharon I."/>
            <person name="Castelle C.J."/>
            <person name="Singh A."/>
            <person name="Wilkins M.J."/>
            <person name="Williams K.H."/>
            <person name="Banfield J.F."/>
        </authorList>
    </citation>
    <scope>NUCLEOTIDE SEQUENCE [LARGE SCALE GENOMIC DNA]</scope>
</reference>
<dbReference type="EMBL" id="LBWR01000001">
    <property type="protein sequence ID" value="KKR12548.1"/>
    <property type="molecule type" value="Genomic_DNA"/>
</dbReference>
<dbReference type="Gene3D" id="3.40.50.10710">
    <property type="entry name" value="Metallo-hydrolase/oxidoreductase"/>
    <property type="match status" value="1"/>
</dbReference>
<comment type="similarity">
    <text evidence="9">Belongs to the metallo-beta-lactamase superfamily. RNA-metabolizing metallo-beta-lactamase-like family. Bacterial RNase J subfamily.</text>
</comment>
<dbReference type="Proteomes" id="UP000034665">
    <property type="component" value="Unassembled WGS sequence"/>
</dbReference>
<keyword evidence="6" id="KW-0862">Zinc</keyword>
<feature type="region of interest" description="Disordered" evidence="10">
    <location>
        <begin position="1"/>
        <end position="144"/>
    </location>
</feature>
<keyword evidence="4 9" id="KW-0255">Endonuclease</keyword>
<comment type="caution">
    <text evidence="9">Lacks conserved residue(s) required for the propagation of feature annotation.</text>
</comment>
<dbReference type="InterPro" id="IPR042173">
    <property type="entry name" value="RNase_J_2"/>
</dbReference>
<feature type="domain" description="Metallo-beta-lactamase" evidence="11">
    <location>
        <begin position="179"/>
        <end position="375"/>
    </location>
</feature>
<dbReference type="PANTHER" id="PTHR43694">
    <property type="entry name" value="RIBONUCLEASE J"/>
    <property type="match status" value="1"/>
</dbReference>
<gene>
    <name evidence="9" type="primary">rnj</name>
    <name evidence="12" type="ORF">UT41_C0001G0092</name>
</gene>
<dbReference type="PATRIC" id="fig|1619013.3.peg.95"/>
<dbReference type="InterPro" id="IPR004613">
    <property type="entry name" value="RNase_J"/>
</dbReference>
<keyword evidence="5 9" id="KW-0378">Hydrolase</keyword>
<keyword evidence="3" id="KW-0479">Metal-binding</keyword>
<keyword evidence="8 9" id="KW-0694">RNA-binding</keyword>
<dbReference type="InterPro" id="IPR030854">
    <property type="entry name" value="RNase_J_bac"/>
</dbReference>
<dbReference type="InterPro" id="IPR001279">
    <property type="entry name" value="Metallo-B-lactamas"/>
</dbReference>
<protein>
    <recommendedName>
        <fullName evidence="9">Ribonuclease J</fullName>
        <shortName evidence="9">RNase J</shortName>
        <ecNumber evidence="9">3.1.-.-</ecNumber>
    </recommendedName>
</protein>
<keyword evidence="2 9" id="KW-0540">Nuclease</keyword>
<proteinExistence type="inferred from homology"/>
<dbReference type="GO" id="GO:0004534">
    <property type="term" value="F:5'-3' RNA exonuclease activity"/>
    <property type="evidence" value="ECO:0007669"/>
    <property type="project" value="UniProtKB-UniRule"/>
</dbReference>
<comment type="caution">
    <text evidence="12">The sequence shown here is derived from an EMBL/GenBank/DDBJ whole genome shotgun (WGS) entry which is preliminary data.</text>
</comment>
<feature type="compositionally biased region" description="Low complexity" evidence="10">
    <location>
        <begin position="54"/>
        <end position="72"/>
    </location>
</feature>
<dbReference type="CDD" id="cd07714">
    <property type="entry name" value="RNaseJ_MBL-fold"/>
    <property type="match status" value="1"/>
</dbReference>
<feature type="compositionally biased region" description="Polar residues" evidence="10">
    <location>
        <begin position="1"/>
        <end position="13"/>
    </location>
</feature>
<dbReference type="Pfam" id="PF22505">
    <property type="entry name" value="RNase_J_b_CASP"/>
    <property type="match status" value="1"/>
</dbReference>
<comment type="subunit">
    <text evidence="9">Homodimer, may be a subunit of the RNA degradosome.</text>
</comment>
<evidence type="ECO:0000256" key="3">
    <source>
        <dbReference type="ARBA" id="ARBA00022723"/>
    </source>
</evidence>
<dbReference type="SUPFAM" id="SSF56281">
    <property type="entry name" value="Metallo-hydrolase/oxidoreductase"/>
    <property type="match status" value="1"/>
</dbReference>
<dbReference type="SMART" id="SM00849">
    <property type="entry name" value="Lactamase_B"/>
    <property type="match status" value="1"/>
</dbReference>
<dbReference type="AlphaFoldDB" id="A0A0G0NAP5"/>
<evidence type="ECO:0000256" key="10">
    <source>
        <dbReference type="SAM" id="MobiDB-lite"/>
    </source>
</evidence>
<comment type="subcellular location">
    <subcellularLocation>
        <location evidence="9">Cytoplasm</location>
    </subcellularLocation>
</comment>
<evidence type="ECO:0000256" key="1">
    <source>
        <dbReference type="ARBA" id="ARBA00022490"/>
    </source>
</evidence>
<evidence type="ECO:0000256" key="9">
    <source>
        <dbReference type="HAMAP-Rule" id="MF_01491"/>
    </source>
</evidence>
<dbReference type="Gene3D" id="3.10.20.580">
    <property type="match status" value="1"/>
</dbReference>
<dbReference type="GO" id="GO:0008270">
    <property type="term" value="F:zinc ion binding"/>
    <property type="evidence" value="ECO:0007669"/>
    <property type="project" value="InterPro"/>
</dbReference>
<name>A0A0G0NAP5_9BACT</name>
<dbReference type="InterPro" id="IPR055132">
    <property type="entry name" value="RNase_J_b_CASP"/>
</dbReference>
<dbReference type="GO" id="GO:0004521">
    <property type="term" value="F:RNA endonuclease activity"/>
    <property type="evidence" value="ECO:0007669"/>
    <property type="project" value="UniProtKB-UniRule"/>
</dbReference>
<dbReference type="NCBIfam" id="TIGR00649">
    <property type="entry name" value="MG423"/>
    <property type="match status" value="1"/>
</dbReference>
<evidence type="ECO:0000256" key="8">
    <source>
        <dbReference type="ARBA" id="ARBA00022884"/>
    </source>
</evidence>
<evidence type="ECO:0000256" key="5">
    <source>
        <dbReference type="ARBA" id="ARBA00022801"/>
    </source>
</evidence>
<dbReference type="EC" id="3.1.-.-" evidence="9"/>
<sequence>MENKNNTPSSQPGGQRRPAFRPQGAPQNGVPKTHSIGQRPTRPVAPAKSPSEGPASRPVSRPSTPSQRPTRPFGAGQRPSAHPAQRSTQGPRTDRPQYGSDRPQRPRTQSIGGQYVPRRGREKHEHDPAMLPTTTDQPLKPERPMGTVRRAEHGKKAGFREANKEIVRFCGLGGLEEIGRNMSFFEYGDEIVIFDAGLEFAGEENPGVDYIIPNVTYLEQNKHKIRGMVVTHAHYDHIGAIPHIMEKLGNPTIYTTPLAKEIISKRQSEYPNTPKLDFEIVKNRDVIKVSDNLTLEFFNIIHSIPDSISILIKTPVGNFVYATDVKVEYDAKGVEHGLDEFKRISEQGILGLCLESTNAEVEGKSLSGEIIMDNIEQIFLKTKGRMVIAMFASMLTRVGEVIALAEKHGKKIAFSGLSMKTNVQIAQNLGYIKIKQGTVIPLDDIHKYKDDQIIVLSTGAQGESNASLMKISTGENRSFQVRPGDTIMFSSSIIPGNERAVQTVKDALARQGAIIYHSKNSDIYSSGHATSDELKAIIRAVKPKYFMPIHGYYFMRSTNAILAQEAGVLKENTIVLDNGLPVEFSKTGYQVDMDHQLPAHYVMVDGLGVGDVGEIVMRDRKMLAEEGMVVIVATIDKKTGSIIKNPDIISRGFIYLKENTNIVEEMRKKIKGILVQMPVHKEVDMDYLKSLMRDQIGQFLYTKTKRRPMILPVIIYV</sequence>
<dbReference type="GO" id="GO:0006364">
    <property type="term" value="P:rRNA processing"/>
    <property type="evidence" value="ECO:0007669"/>
    <property type="project" value="UniProtKB-UniRule"/>
</dbReference>
<dbReference type="InterPro" id="IPR036866">
    <property type="entry name" value="RibonucZ/Hydroxyglut_hydro"/>
</dbReference>
<dbReference type="GO" id="GO:0003723">
    <property type="term" value="F:RNA binding"/>
    <property type="evidence" value="ECO:0007669"/>
    <property type="project" value="UniProtKB-UniRule"/>
</dbReference>
<evidence type="ECO:0000313" key="12">
    <source>
        <dbReference type="EMBL" id="KKR12548.1"/>
    </source>
</evidence>
<dbReference type="Pfam" id="PF12706">
    <property type="entry name" value="Lactamase_B_2"/>
    <property type="match status" value="1"/>
</dbReference>
<dbReference type="InterPro" id="IPR041636">
    <property type="entry name" value="RNase_J_C"/>
</dbReference>
<keyword evidence="1 9" id="KW-0963">Cytoplasm</keyword>
<dbReference type="STRING" id="1619013.UT41_C0001G0092"/>
<dbReference type="GO" id="GO:0005737">
    <property type="term" value="C:cytoplasm"/>
    <property type="evidence" value="ECO:0007669"/>
    <property type="project" value="UniProtKB-SubCell"/>
</dbReference>
<dbReference type="Gene3D" id="3.60.15.10">
    <property type="entry name" value="Ribonuclease Z/Hydroxyacylglutathione hydrolase-like"/>
    <property type="match status" value="1"/>
</dbReference>